<evidence type="ECO:0000313" key="2">
    <source>
        <dbReference type="Proteomes" id="UP000030014"/>
    </source>
</evidence>
<dbReference type="Proteomes" id="UP000030014">
    <property type="component" value="Unassembled WGS sequence"/>
</dbReference>
<sequence length="83" mass="9635">MYPGVIISKLDITSEDTYKLLKVLEINDIISKSFEIYCTECDQFNGKIYDSFEDIPDEIYCNNCLNLIDPIEDTIVIYKVLVK</sequence>
<dbReference type="EMBL" id="JDRY01000008">
    <property type="protein sequence ID" value="KGN01326.1"/>
    <property type="molecule type" value="Genomic_DNA"/>
</dbReference>
<comment type="caution">
    <text evidence="1">The sequence shown here is derived from an EMBL/GenBank/DDBJ whole genome shotgun (WGS) entry which is preliminary data.</text>
</comment>
<evidence type="ECO:0000313" key="1">
    <source>
        <dbReference type="EMBL" id="KGN01326.1"/>
    </source>
</evidence>
<gene>
    <name evidence="1" type="ORF">Z955_01370</name>
</gene>
<organism evidence="1 2">
    <name type="scientific">Clostridium botulinum C/D str. DC5</name>
    <dbReference type="NCBI Taxonomy" id="1443128"/>
    <lineage>
        <taxon>Bacteria</taxon>
        <taxon>Bacillati</taxon>
        <taxon>Bacillota</taxon>
        <taxon>Clostridia</taxon>
        <taxon>Eubacteriales</taxon>
        <taxon>Clostridiaceae</taxon>
        <taxon>Clostridium</taxon>
    </lineage>
</organism>
<reference evidence="1 2" key="1">
    <citation type="submission" date="2014-01" db="EMBL/GenBank/DDBJ databases">
        <title>Plasmidome dynamics in the species complex Clostridium novyi sensu lato converts strains of independent lineages into distinctly different pathogens.</title>
        <authorList>
            <person name="Skarin H."/>
            <person name="Segerman B."/>
        </authorList>
    </citation>
    <scope>NUCLEOTIDE SEQUENCE [LARGE SCALE GENOMIC DNA]</scope>
    <source>
        <strain evidence="1 2">DC5</strain>
    </source>
</reference>
<dbReference type="AlphaFoldDB" id="A0A0A0IPB4"/>
<protein>
    <submittedName>
        <fullName evidence="1">Uncharacterized protein</fullName>
    </submittedName>
</protein>
<accession>A0A0A0IPB4</accession>
<name>A0A0A0IPB4_CLOBO</name>
<proteinExistence type="predicted"/>